<dbReference type="PANTHER" id="PTHR43542:SF1">
    <property type="entry name" value="METHYLTRANSFERASE"/>
    <property type="match status" value="1"/>
</dbReference>
<keyword evidence="2 3" id="KW-0808">Transferase</keyword>
<dbReference type="Proteomes" id="UP000438476">
    <property type="component" value="Unassembled WGS sequence"/>
</dbReference>
<dbReference type="InterPro" id="IPR029063">
    <property type="entry name" value="SAM-dependent_MTases_sf"/>
</dbReference>
<dbReference type="NCBIfam" id="TIGR00095">
    <property type="entry name" value="16S rRNA (guanine(966)-N(2))-methyltransferase RsmD"/>
    <property type="match status" value="1"/>
</dbReference>
<keyword evidence="4" id="KW-1185">Reference proteome</keyword>
<evidence type="ECO:0000256" key="1">
    <source>
        <dbReference type="ARBA" id="ARBA00022603"/>
    </source>
</evidence>
<gene>
    <name evidence="3" type="primary">rsmD</name>
    <name evidence="3" type="ORF">GRI91_01235</name>
</gene>
<dbReference type="EC" id="2.1.1.171" evidence="3"/>
<reference evidence="3 4" key="1">
    <citation type="submission" date="2019-12" db="EMBL/GenBank/DDBJ databases">
        <title>Genomic-based taxomic classification of the family Erythrobacteraceae.</title>
        <authorList>
            <person name="Xu L."/>
        </authorList>
    </citation>
    <scope>NUCLEOTIDE SEQUENCE [LARGE SCALE GENOMIC DNA]</scope>
    <source>
        <strain evidence="3 4">LMG 29518</strain>
    </source>
</reference>
<organism evidence="3 4">
    <name type="scientific">Altericroceibacterium endophyticum</name>
    <dbReference type="NCBI Taxonomy" id="1808508"/>
    <lineage>
        <taxon>Bacteria</taxon>
        <taxon>Pseudomonadati</taxon>
        <taxon>Pseudomonadota</taxon>
        <taxon>Alphaproteobacteria</taxon>
        <taxon>Sphingomonadales</taxon>
        <taxon>Erythrobacteraceae</taxon>
        <taxon>Altericroceibacterium</taxon>
    </lineage>
</organism>
<proteinExistence type="predicted"/>
<dbReference type="SUPFAM" id="SSF53335">
    <property type="entry name" value="S-adenosyl-L-methionine-dependent methyltransferases"/>
    <property type="match status" value="1"/>
</dbReference>
<sequence length="197" mass="21625">MVPQAIASRRQIMRIIAGDWRRRQLRAPKGEGTRPTADRTRETLFAMLSSRLGSFADLTVMDLFAGSGALGLEALSRGAANCLFVEQDAEALRSLRANIAALRAQLQCDVRAGSVMALGPPKISPPDLILLDPPYYSGAGPVALEKLQRLGWIGEQSWIALETARDEELRFKFHTVEAERNVGKARITLLRAKASQE</sequence>
<dbReference type="GO" id="GO:0003676">
    <property type="term" value="F:nucleic acid binding"/>
    <property type="evidence" value="ECO:0007669"/>
    <property type="project" value="InterPro"/>
</dbReference>
<dbReference type="InterPro" id="IPR004398">
    <property type="entry name" value="RNA_MeTrfase_RsmD"/>
</dbReference>
<name>A0A6I4T2C9_9SPHN</name>
<protein>
    <submittedName>
        <fullName evidence="3">16S rRNA (Guanine(966)-N(2))-methyltransferase RsmD</fullName>
        <ecNumber evidence="3">2.1.1.171</ecNumber>
    </submittedName>
</protein>
<evidence type="ECO:0000256" key="2">
    <source>
        <dbReference type="ARBA" id="ARBA00022679"/>
    </source>
</evidence>
<dbReference type="EMBL" id="WTYT01000001">
    <property type="protein sequence ID" value="MXO64381.1"/>
    <property type="molecule type" value="Genomic_DNA"/>
</dbReference>
<dbReference type="PROSITE" id="PS00092">
    <property type="entry name" value="N6_MTASE"/>
    <property type="match status" value="1"/>
</dbReference>
<comment type="caution">
    <text evidence="3">The sequence shown here is derived from an EMBL/GenBank/DDBJ whole genome shotgun (WGS) entry which is preliminary data.</text>
</comment>
<dbReference type="AlphaFoldDB" id="A0A6I4T2C9"/>
<dbReference type="GO" id="GO:0052913">
    <property type="term" value="F:16S rRNA (guanine(966)-N(2))-methyltransferase activity"/>
    <property type="evidence" value="ECO:0007669"/>
    <property type="project" value="UniProtKB-EC"/>
</dbReference>
<dbReference type="Pfam" id="PF03602">
    <property type="entry name" value="Cons_hypoth95"/>
    <property type="match status" value="1"/>
</dbReference>
<dbReference type="PANTHER" id="PTHR43542">
    <property type="entry name" value="METHYLTRANSFERASE"/>
    <property type="match status" value="1"/>
</dbReference>
<keyword evidence="1 3" id="KW-0489">Methyltransferase</keyword>
<dbReference type="OrthoDB" id="9803017at2"/>
<dbReference type="PIRSF" id="PIRSF004553">
    <property type="entry name" value="CHP00095"/>
    <property type="match status" value="1"/>
</dbReference>
<dbReference type="Gene3D" id="3.40.50.150">
    <property type="entry name" value="Vaccinia Virus protein VP39"/>
    <property type="match status" value="1"/>
</dbReference>
<accession>A0A6I4T2C9</accession>
<evidence type="ECO:0000313" key="4">
    <source>
        <dbReference type="Proteomes" id="UP000438476"/>
    </source>
</evidence>
<dbReference type="InterPro" id="IPR002052">
    <property type="entry name" value="DNA_methylase_N6_adenine_CS"/>
</dbReference>
<dbReference type="CDD" id="cd02440">
    <property type="entry name" value="AdoMet_MTases"/>
    <property type="match status" value="1"/>
</dbReference>
<evidence type="ECO:0000313" key="3">
    <source>
        <dbReference type="EMBL" id="MXO64381.1"/>
    </source>
</evidence>